<feature type="non-terminal residue" evidence="1">
    <location>
        <position position="1"/>
    </location>
</feature>
<protein>
    <submittedName>
        <fullName evidence="1">Uncharacterized protein</fullName>
    </submittedName>
</protein>
<name>A0A699Z6M2_HAELA</name>
<proteinExistence type="predicted"/>
<gene>
    <name evidence="1" type="ORF">HaLaN_10893</name>
</gene>
<accession>A0A699Z6M2</accession>
<dbReference type="Proteomes" id="UP000485058">
    <property type="component" value="Unassembled WGS sequence"/>
</dbReference>
<sequence>MLIVEYLSELHAMLHACSCSLHIGTVGTRGQACALGHMLIGGLHRLSRQPLTFWHSGKHIVIHQIVKMAYTTELLGRAIHFLRWGGAHTTVPQQAAAAAGPLVACLAAACSPAG</sequence>
<dbReference type="AlphaFoldDB" id="A0A699Z6M2"/>
<organism evidence="1 2">
    <name type="scientific">Haematococcus lacustris</name>
    <name type="common">Green alga</name>
    <name type="synonym">Haematococcus pluvialis</name>
    <dbReference type="NCBI Taxonomy" id="44745"/>
    <lineage>
        <taxon>Eukaryota</taxon>
        <taxon>Viridiplantae</taxon>
        <taxon>Chlorophyta</taxon>
        <taxon>core chlorophytes</taxon>
        <taxon>Chlorophyceae</taxon>
        <taxon>CS clade</taxon>
        <taxon>Chlamydomonadales</taxon>
        <taxon>Haematococcaceae</taxon>
        <taxon>Haematococcus</taxon>
    </lineage>
</organism>
<evidence type="ECO:0000313" key="1">
    <source>
        <dbReference type="EMBL" id="GFH14779.1"/>
    </source>
</evidence>
<keyword evidence="2" id="KW-1185">Reference proteome</keyword>
<evidence type="ECO:0000313" key="2">
    <source>
        <dbReference type="Proteomes" id="UP000485058"/>
    </source>
</evidence>
<dbReference type="EMBL" id="BLLF01000765">
    <property type="protein sequence ID" value="GFH14779.1"/>
    <property type="molecule type" value="Genomic_DNA"/>
</dbReference>
<reference evidence="1 2" key="1">
    <citation type="submission" date="2020-02" db="EMBL/GenBank/DDBJ databases">
        <title>Draft genome sequence of Haematococcus lacustris strain NIES-144.</title>
        <authorList>
            <person name="Morimoto D."/>
            <person name="Nakagawa S."/>
            <person name="Yoshida T."/>
            <person name="Sawayama S."/>
        </authorList>
    </citation>
    <scope>NUCLEOTIDE SEQUENCE [LARGE SCALE GENOMIC DNA]</scope>
    <source>
        <strain evidence="1 2">NIES-144</strain>
    </source>
</reference>
<comment type="caution">
    <text evidence="1">The sequence shown here is derived from an EMBL/GenBank/DDBJ whole genome shotgun (WGS) entry which is preliminary data.</text>
</comment>